<evidence type="ECO:0000259" key="6">
    <source>
        <dbReference type="PROSITE" id="PS51352"/>
    </source>
</evidence>
<comment type="caution">
    <text evidence="7">The sequence shown here is derived from an EMBL/GenBank/DDBJ whole genome shotgun (WGS) entry which is preliminary data.</text>
</comment>
<accession>A0A414NVB2</accession>
<evidence type="ECO:0000256" key="1">
    <source>
        <dbReference type="ARBA" id="ARBA00006926"/>
    </source>
</evidence>
<keyword evidence="3 5" id="KW-0560">Oxidoreductase</keyword>
<feature type="domain" description="Thioredoxin" evidence="6">
    <location>
        <begin position="1"/>
        <end position="181"/>
    </location>
</feature>
<keyword evidence="2 5" id="KW-0575">Peroxidase</keyword>
<dbReference type="PIRSF" id="PIRSF000303">
    <property type="entry name" value="Glutathion_perox"/>
    <property type="match status" value="1"/>
</dbReference>
<feature type="active site" evidence="4">
    <location>
        <position position="35"/>
    </location>
</feature>
<dbReference type="SUPFAM" id="SSF52833">
    <property type="entry name" value="Thioredoxin-like"/>
    <property type="match status" value="1"/>
</dbReference>
<dbReference type="InterPro" id="IPR013766">
    <property type="entry name" value="Thioredoxin_domain"/>
</dbReference>
<dbReference type="AlphaFoldDB" id="A0A414NVB2"/>
<dbReference type="InterPro" id="IPR000889">
    <property type="entry name" value="Glutathione_peroxidase"/>
</dbReference>
<evidence type="ECO:0000256" key="2">
    <source>
        <dbReference type="ARBA" id="ARBA00022559"/>
    </source>
</evidence>
<evidence type="ECO:0000256" key="3">
    <source>
        <dbReference type="ARBA" id="ARBA00023002"/>
    </source>
</evidence>
<evidence type="ECO:0000313" key="8">
    <source>
        <dbReference type="Proteomes" id="UP000283442"/>
    </source>
</evidence>
<protein>
    <recommendedName>
        <fullName evidence="5">Glutathione peroxidase</fullName>
    </recommendedName>
</protein>
<dbReference type="Pfam" id="PF00255">
    <property type="entry name" value="GSHPx"/>
    <property type="match status" value="1"/>
</dbReference>
<evidence type="ECO:0000256" key="4">
    <source>
        <dbReference type="PIRSR" id="PIRSR000303-1"/>
    </source>
</evidence>
<gene>
    <name evidence="7" type="ORF">DW674_09295</name>
</gene>
<dbReference type="PROSITE" id="PS51355">
    <property type="entry name" value="GLUTATHIONE_PEROXID_3"/>
    <property type="match status" value="1"/>
</dbReference>
<dbReference type="GO" id="GO:0004601">
    <property type="term" value="F:peroxidase activity"/>
    <property type="evidence" value="ECO:0007669"/>
    <property type="project" value="UniProtKB-KW"/>
</dbReference>
<dbReference type="PANTHER" id="PTHR11592">
    <property type="entry name" value="GLUTATHIONE PEROXIDASE"/>
    <property type="match status" value="1"/>
</dbReference>
<dbReference type="InterPro" id="IPR029759">
    <property type="entry name" value="GPX_AS"/>
</dbReference>
<proteinExistence type="inferred from homology"/>
<dbReference type="OrthoDB" id="9809733at2"/>
<dbReference type="FunFam" id="3.40.30.10:FF:000010">
    <property type="entry name" value="Glutathione peroxidase"/>
    <property type="match status" value="1"/>
</dbReference>
<organism evidence="7 8">
    <name type="scientific">Mitsuokella multacida</name>
    <dbReference type="NCBI Taxonomy" id="52226"/>
    <lineage>
        <taxon>Bacteria</taxon>
        <taxon>Bacillati</taxon>
        <taxon>Bacillota</taxon>
        <taxon>Negativicutes</taxon>
        <taxon>Selenomonadales</taxon>
        <taxon>Selenomonadaceae</taxon>
        <taxon>Mitsuokella</taxon>
    </lineage>
</organism>
<sequence length="181" mass="20544">MGIYDFTVKTSQGKEKSLADYKGKVLLIVNTASKCGFTPQFEALQKLYLAYKDKGLEILGFPCNQFAAQDPGSNEEIQQFCRYNYGVTFQIFEKGDVRGETAQPLFQYLTKEKGFEGFDKEHPNAAVLEDVLKKNFPEYLEGDGIKWNFTKFLIDREGNIVKRFEPTKEPAAIVADIEALL</sequence>
<name>A0A414NVB2_9FIRM</name>
<dbReference type="Gene3D" id="3.40.30.10">
    <property type="entry name" value="Glutaredoxin"/>
    <property type="match status" value="1"/>
</dbReference>
<dbReference type="Proteomes" id="UP000283442">
    <property type="component" value="Unassembled WGS sequence"/>
</dbReference>
<dbReference type="InterPro" id="IPR036249">
    <property type="entry name" value="Thioredoxin-like_sf"/>
</dbReference>
<reference evidence="7 8" key="1">
    <citation type="submission" date="2018-08" db="EMBL/GenBank/DDBJ databases">
        <title>A genome reference for cultivated species of the human gut microbiota.</title>
        <authorList>
            <person name="Zou Y."/>
            <person name="Xue W."/>
            <person name="Luo G."/>
        </authorList>
    </citation>
    <scope>NUCLEOTIDE SEQUENCE [LARGE SCALE GENOMIC DNA]</scope>
    <source>
        <strain evidence="7 8">AM25-21AC</strain>
    </source>
</reference>
<dbReference type="PROSITE" id="PS00460">
    <property type="entry name" value="GLUTATHIONE_PEROXID_1"/>
    <property type="match status" value="1"/>
</dbReference>
<dbReference type="CDD" id="cd00340">
    <property type="entry name" value="GSH_Peroxidase"/>
    <property type="match status" value="1"/>
</dbReference>
<dbReference type="RefSeq" id="WP_118176491.1">
    <property type="nucleotide sequence ID" value="NZ_JAQEAO010000007.1"/>
</dbReference>
<evidence type="ECO:0000256" key="5">
    <source>
        <dbReference type="RuleBase" id="RU000499"/>
    </source>
</evidence>
<dbReference type="PANTHER" id="PTHR11592:SF78">
    <property type="entry name" value="GLUTATHIONE PEROXIDASE"/>
    <property type="match status" value="1"/>
</dbReference>
<comment type="similarity">
    <text evidence="1 5">Belongs to the glutathione peroxidase family.</text>
</comment>
<dbReference type="PROSITE" id="PS00763">
    <property type="entry name" value="GLUTATHIONE_PEROXID_2"/>
    <property type="match status" value="1"/>
</dbReference>
<dbReference type="PRINTS" id="PR01011">
    <property type="entry name" value="GLUTPROXDASE"/>
</dbReference>
<dbReference type="EMBL" id="QRHE01000010">
    <property type="protein sequence ID" value="RHF50827.1"/>
    <property type="molecule type" value="Genomic_DNA"/>
</dbReference>
<dbReference type="GO" id="GO:0034599">
    <property type="term" value="P:cellular response to oxidative stress"/>
    <property type="evidence" value="ECO:0007669"/>
    <property type="project" value="TreeGrafter"/>
</dbReference>
<evidence type="ECO:0000313" key="7">
    <source>
        <dbReference type="EMBL" id="RHF50827.1"/>
    </source>
</evidence>
<dbReference type="InterPro" id="IPR029760">
    <property type="entry name" value="GPX_CS"/>
</dbReference>
<dbReference type="PROSITE" id="PS51352">
    <property type="entry name" value="THIOREDOXIN_2"/>
    <property type="match status" value="1"/>
</dbReference>